<reference evidence="7" key="1">
    <citation type="submission" date="2022-11" db="UniProtKB">
        <authorList>
            <consortium name="EnsemblMetazoa"/>
        </authorList>
    </citation>
    <scope>IDENTIFICATION</scope>
</reference>
<dbReference type="Pfam" id="PF04970">
    <property type="entry name" value="LRAT"/>
    <property type="match status" value="1"/>
</dbReference>
<evidence type="ECO:0000313" key="8">
    <source>
        <dbReference type="Proteomes" id="UP000887568"/>
    </source>
</evidence>
<dbReference type="GO" id="GO:0005737">
    <property type="term" value="C:cytoplasm"/>
    <property type="evidence" value="ECO:0007669"/>
    <property type="project" value="TreeGrafter"/>
</dbReference>
<keyword evidence="3" id="KW-0378">Hydrolase</keyword>
<evidence type="ECO:0000256" key="4">
    <source>
        <dbReference type="ARBA" id="ARBA00023098"/>
    </source>
</evidence>
<dbReference type="GeneID" id="119736471"/>
<name>A0A914AQT2_PATMI</name>
<dbReference type="Gene3D" id="3.90.1720.10">
    <property type="entry name" value="endopeptidase domain like (from Nostoc punctiforme)"/>
    <property type="match status" value="1"/>
</dbReference>
<dbReference type="GO" id="GO:0016410">
    <property type="term" value="F:N-acyltransferase activity"/>
    <property type="evidence" value="ECO:0007669"/>
    <property type="project" value="TreeGrafter"/>
</dbReference>
<dbReference type="GO" id="GO:0070292">
    <property type="term" value="P:N-acylphosphatidylethanolamine metabolic process"/>
    <property type="evidence" value="ECO:0007669"/>
    <property type="project" value="TreeGrafter"/>
</dbReference>
<dbReference type="PANTHER" id="PTHR13943:SF77">
    <property type="entry name" value="LRAT DOMAIN-CONTAINING PROTEIN"/>
    <property type="match status" value="1"/>
</dbReference>
<dbReference type="AlphaFoldDB" id="A0A914AQT2"/>
<comment type="similarity">
    <text evidence="1">Belongs to the H-rev107 family.</text>
</comment>
<keyword evidence="8" id="KW-1185">Reference proteome</keyword>
<feature type="transmembrane region" description="Helical" evidence="5">
    <location>
        <begin position="206"/>
        <end position="225"/>
    </location>
</feature>
<dbReference type="GO" id="GO:0004623">
    <property type="term" value="F:phospholipase A2 activity"/>
    <property type="evidence" value="ECO:0007669"/>
    <property type="project" value="TreeGrafter"/>
</dbReference>
<proteinExistence type="inferred from homology"/>
<dbReference type="Proteomes" id="UP000887568">
    <property type="component" value="Unplaced"/>
</dbReference>
<evidence type="ECO:0000259" key="6">
    <source>
        <dbReference type="PROSITE" id="PS51934"/>
    </source>
</evidence>
<evidence type="ECO:0000313" key="7">
    <source>
        <dbReference type="EnsemblMetazoa" id="XP_038066415.1"/>
    </source>
</evidence>
<evidence type="ECO:0000256" key="2">
    <source>
        <dbReference type="ARBA" id="ARBA00022679"/>
    </source>
</evidence>
<dbReference type="RefSeq" id="XP_038066415.1">
    <property type="nucleotide sequence ID" value="XM_038210487.1"/>
</dbReference>
<dbReference type="PROSITE" id="PS51934">
    <property type="entry name" value="LRAT"/>
    <property type="match status" value="1"/>
</dbReference>
<organism evidence="7 8">
    <name type="scientific">Patiria miniata</name>
    <name type="common">Bat star</name>
    <name type="synonym">Asterina miniata</name>
    <dbReference type="NCBI Taxonomy" id="46514"/>
    <lineage>
        <taxon>Eukaryota</taxon>
        <taxon>Metazoa</taxon>
        <taxon>Echinodermata</taxon>
        <taxon>Eleutherozoa</taxon>
        <taxon>Asterozoa</taxon>
        <taxon>Asteroidea</taxon>
        <taxon>Valvatacea</taxon>
        <taxon>Valvatida</taxon>
        <taxon>Asterinidae</taxon>
        <taxon>Patiria</taxon>
    </lineage>
</organism>
<dbReference type="EnsemblMetazoa" id="XM_038210487.1">
    <property type="protein sequence ID" value="XP_038066415.1"/>
    <property type="gene ID" value="LOC119736471"/>
</dbReference>
<dbReference type="PANTHER" id="PTHR13943">
    <property type="entry name" value="HRAS-LIKE SUPPRESSOR - RELATED"/>
    <property type="match status" value="1"/>
</dbReference>
<sequence length="226" mass="25478">MQLERPRKHWVSTFLETISALFVVGCLFRTEEIIVGRLEGVIAGNDNCEIVGNWNSPLPWDIKEFEDRLRPGDRLEFHRGVYEHWGIYVGEYEGMKHAVIHFGMFEGGSAFSKKKAFGSSSAASQKPEIRADTIAQILGSCSMKVRINNSRDKEVEPLDLDVIIGVAKIMHRQNTPREYSLFSNNCEHFVNLCRYGEPYSAQAVEAVLTVVFLSLGAIIAFCEFIG</sequence>
<feature type="domain" description="LRAT" evidence="6">
    <location>
        <begin position="74"/>
        <end position="202"/>
    </location>
</feature>
<dbReference type="GO" id="GO:0008970">
    <property type="term" value="F:phospholipase A1 activity"/>
    <property type="evidence" value="ECO:0007669"/>
    <property type="project" value="TreeGrafter"/>
</dbReference>
<dbReference type="OrthoDB" id="421951at2759"/>
<keyword evidence="5" id="KW-0812">Transmembrane</keyword>
<evidence type="ECO:0000256" key="3">
    <source>
        <dbReference type="ARBA" id="ARBA00022801"/>
    </source>
</evidence>
<evidence type="ECO:0000256" key="5">
    <source>
        <dbReference type="SAM" id="Phobius"/>
    </source>
</evidence>
<dbReference type="InterPro" id="IPR007053">
    <property type="entry name" value="LRAT_dom"/>
</dbReference>
<dbReference type="InterPro" id="IPR051496">
    <property type="entry name" value="H-rev107_PLA/AT"/>
</dbReference>
<keyword evidence="4" id="KW-0443">Lipid metabolism</keyword>
<protein>
    <recommendedName>
        <fullName evidence="6">LRAT domain-containing protein</fullName>
    </recommendedName>
</protein>
<keyword evidence="5" id="KW-1133">Transmembrane helix</keyword>
<evidence type="ECO:0000256" key="1">
    <source>
        <dbReference type="ARBA" id="ARBA00007824"/>
    </source>
</evidence>
<accession>A0A914AQT2</accession>
<keyword evidence="2" id="KW-0808">Transferase</keyword>
<keyword evidence="5" id="KW-0472">Membrane</keyword>